<gene>
    <name evidence="1" type="ORF">KA717_10620</name>
</gene>
<dbReference type="EMBL" id="CP073041">
    <property type="protein sequence ID" value="UXE63076.1"/>
    <property type="molecule type" value="Genomic_DNA"/>
</dbReference>
<sequence length="65" mass="7081">MTNHNSSYFAEIGGDFKGIQGDISGGVINQYIITQKSGLEITSQPLIKGSPYLAGQWEVYGCQIR</sequence>
<dbReference type="Proteomes" id="UP001065613">
    <property type="component" value="Chromosome"/>
</dbReference>
<evidence type="ECO:0000313" key="1">
    <source>
        <dbReference type="EMBL" id="UXE63076.1"/>
    </source>
</evidence>
<accession>A0A977L017</accession>
<dbReference type="KEGG" id="wna:KA717_10620"/>
<organism evidence="1">
    <name type="scientific">Woronichinia naegeliana WA131</name>
    <dbReference type="NCBI Taxonomy" id="2824559"/>
    <lineage>
        <taxon>Bacteria</taxon>
        <taxon>Bacillati</taxon>
        <taxon>Cyanobacteriota</taxon>
        <taxon>Cyanophyceae</taxon>
        <taxon>Synechococcales</taxon>
        <taxon>Coelosphaeriaceae</taxon>
        <taxon>Woronichinia</taxon>
    </lineage>
</organism>
<dbReference type="AlphaFoldDB" id="A0A977L017"/>
<proteinExistence type="predicted"/>
<name>A0A977L017_9CYAN</name>
<reference evidence="1" key="1">
    <citation type="submission" date="2021-04" db="EMBL/GenBank/DDBJ databases">
        <title>Genome sequence of Woronichinia naegeliana from Washington state freshwater lake bloom.</title>
        <authorList>
            <person name="Dreher T.W."/>
        </authorList>
    </citation>
    <scope>NUCLEOTIDE SEQUENCE</scope>
    <source>
        <strain evidence="1">WA131</strain>
    </source>
</reference>
<protein>
    <submittedName>
        <fullName evidence="1">Uncharacterized protein</fullName>
    </submittedName>
</protein>